<dbReference type="HOGENOM" id="CLU_3150387_0_0_4"/>
<gene>
    <name evidence="1" type="ORF">BURPS1710A_1149</name>
</gene>
<proteinExistence type="predicted"/>
<evidence type="ECO:0000313" key="1">
    <source>
        <dbReference type="EMBL" id="EET09990.1"/>
    </source>
</evidence>
<sequence length="49" mass="5609">MLFRARRARRHPGTVVACRCCIRSQAIQLSDPRRKARSCCVPEAGTYFI</sequence>
<dbReference type="AlphaFoldDB" id="A0A0E1W9U5"/>
<organism evidence="1">
    <name type="scientific">Burkholderia pseudomallei 1710a</name>
    <dbReference type="NCBI Taxonomy" id="320371"/>
    <lineage>
        <taxon>Bacteria</taxon>
        <taxon>Pseudomonadati</taxon>
        <taxon>Pseudomonadota</taxon>
        <taxon>Betaproteobacteria</taxon>
        <taxon>Burkholderiales</taxon>
        <taxon>Burkholderiaceae</taxon>
        <taxon>Burkholderia</taxon>
        <taxon>pseudomallei group</taxon>
    </lineage>
</organism>
<name>A0A0E1W9U5_BURPE</name>
<dbReference type="EMBL" id="CM000832">
    <property type="protein sequence ID" value="EET09990.1"/>
    <property type="molecule type" value="Genomic_DNA"/>
</dbReference>
<accession>A0A0E1W9U5</accession>
<reference evidence="1" key="1">
    <citation type="submission" date="2009-05" db="EMBL/GenBank/DDBJ databases">
        <authorList>
            <person name="Harkins D.M."/>
            <person name="DeShazer D."/>
            <person name="Woods D.E."/>
            <person name="Brinkac L.M."/>
            <person name="Brown K.A."/>
            <person name="Hung G.C."/>
            <person name="Tuanyok A."/>
            <person name="Zhang B."/>
            <person name="Nierman W.C."/>
        </authorList>
    </citation>
    <scope>NUCLEOTIDE SEQUENCE [LARGE SCALE GENOMIC DNA]</scope>
    <source>
        <strain evidence="1">1710a</strain>
    </source>
</reference>
<protein>
    <submittedName>
        <fullName evidence="1">Uncharacterized protein</fullName>
    </submittedName>
</protein>
<dbReference type="Proteomes" id="UP000001812">
    <property type="component" value="Chromosome I"/>
</dbReference>